<protein>
    <submittedName>
        <fullName evidence="1">Uncharacterized protein</fullName>
    </submittedName>
</protein>
<dbReference type="Proteomes" id="UP000515472">
    <property type="component" value="Chromosome"/>
</dbReference>
<dbReference type="RefSeq" id="WP_185242772.1">
    <property type="nucleotide sequence ID" value="NZ_AP023213.1"/>
</dbReference>
<evidence type="ECO:0000313" key="2">
    <source>
        <dbReference type="Proteomes" id="UP000515472"/>
    </source>
</evidence>
<dbReference type="EMBL" id="AP023213">
    <property type="protein sequence ID" value="BCG47952.1"/>
    <property type="molecule type" value="Genomic_DNA"/>
</dbReference>
<name>A0A6S6M0S0_9BACT</name>
<proteinExistence type="predicted"/>
<gene>
    <name evidence="1" type="ORF">GEOBRER4_n2807</name>
</gene>
<evidence type="ECO:0000313" key="1">
    <source>
        <dbReference type="EMBL" id="BCG47952.1"/>
    </source>
</evidence>
<sequence length="88" mass="9892">MVKPSSEMVRLHTEIVEKYPTEKECWCRPDYGVWCDFHGKFTPMVSVRKNLLQAVAAGALSLQERISDYLAYPAEANILEAEAAMLSG</sequence>
<dbReference type="KEGG" id="gbn:GEOBRER4_27020"/>
<dbReference type="AlphaFoldDB" id="A0A6S6M0S0"/>
<accession>A0A6S6M0S0</accession>
<organism evidence="1 2">
    <name type="scientific">Citrifermentans bremense</name>
    <dbReference type="NCBI Taxonomy" id="60035"/>
    <lineage>
        <taxon>Bacteria</taxon>
        <taxon>Pseudomonadati</taxon>
        <taxon>Thermodesulfobacteriota</taxon>
        <taxon>Desulfuromonadia</taxon>
        <taxon>Geobacterales</taxon>
        <taxon>Geobacteraceae</taxon>
        <taxon>Citrifermentans</taxon>
    </lineage>
</organism>
<keyword evidence="2" id="KW-1185">Reference proteome</keyword>
<reference evidence="1 2" key="1">
    <citation type="submission" date="2020-06" db="EMBL/GenBank/DDBJ databases">
        <title>Interaction of electrochemicaly active bacteria, Geobacter bremensis R4 on different carbon anode.</title>
        <authorList>
            <person name="Meng L."/>
            <person name="Yoshida N."/>
        </authorList>
    </citation>
    <scope>NUCLEOTIDE SEQUENCE [LARGE SCALE GENOMIC DNA]</scope>
    <source>
        <strain evidence="1 2">R4</strain>
    </source>
</reference>